<evidence type="ECO:0000313" key="6">
    <source>
        <dbReference type="Proteomes" id="UP001500603"/>
    </source>
</evidence>
<keyword evidence="2" id="KW-0732">Signal</keyword>
<evidence type="ECO:0000313" key="5">
    <source>
        <dbReference type="EMBL" id="GAA5058188.1"/>
    </source>
</evidence>
<dbReference type="InterPro" id="IPR000073">
    <property type="entry name" value="AB_hydrolase_1"/>
</dbReference>
<keyword evidence="6" id="KW-1185">Reference proteome</keyword>
<comment type="caution">
    <text evidence="5">The sequence shown here is derived from an EMBL/GenBank/DDBJ whole genome shotgun (WGS) entry which is preliminary data.</text>
</comment>
<dbReference type="Pfam" id="PF00561">
    <property type="entry name" value="Abhydrolase_1"/>
    <property type="match status" value="1"/>
</dbReference>
<dbReference type="SUPFAM" id="SSF53474">
    <property type="entry name" value="alpha/beta-Hydrolases"/>
    <property type="match status" value="1"/>
</dbReference>
<protein>
    <submittedName>
        <fullName evidence="5">Alpha/beta hydrolase</fullName>
    </submittedName>
</protein>
<dbReference type="Gene3D" id="3.40.50.1820">
    <property type="entry name" value="alpha/beta hydrolase"/>
    <property type="match status" value="1"/>
</dbReference>
<comment type="similarity">
    <text evidence="1">Belongs to the peptidase S33 family.</text>
</comment>
<keyword evidence="3 5" id="KW-0378">Hydrolase</keyword>
<sequence>MSSVWSGRGALVLTVLALVVAGCGDTGGESKESAEMPAVPAPLQQFYDQQVRWGGCDGFGSADDRFAPNMECARITVPVDYEKPEGATAQVAVSRIKATGERVGSLLMNPGGPGESGLTMSMLGNNTPLAERFDRVGFDPRGIGSSTPTVACQTAQEQDQERAEAPEDNSPAGIAAAEADDKQYAQRCSERTGDEFLAHVGTREVVQDMDVMRAALGDSKLSYLGYSYGTRIGSAYAERFPTHVRAMVLDGAVDSSQDPVQESLHQAEGFQKVFDAYAANCAKQSDCPIGTDTAQSVQSFRDLVNPLWDNPVATTDPRGLNYEDAMTGVRQALYSDDLWKILTMGLSEVREGHGDTLLKLADLYDGRNDDGTYTNTNDAFNAVRCVDDPRMSDRAVAGKQDAEFRRVAPFLDDGRGTGAAPLELCTNWPVPNTSEPHRISVQGLAKTVVVSTTDDPATPYQAGVDLADQLGAALITYQGSRHTVALSADVACVDNPVIDYLVTLREPEEGLRC</sequence>
<organism evidence="5 6">
    <name type="scientific">Nocardia callitridis</name>
    <dbReference type="NCBI Taxonomy" id="648753"/>
    <lineage>
        <taxon>Bacteria</taxon>
        <taxon>Bacillati</taxon>
        <taxon>Actinomycetota</taxon>
        <taxon>Actinomycetes</taxon>
        <taxon>Mycobacteriales</taxon>
        <taxon>Nocardiaceae</taxon>
        <taxon>Nocardia</taxon>
    </lineage>
</organism>
<dbReference type="PANTHER" id="PTHR43248:SF29">
    <property type="entry name" value="TRIPEPTIDYL AMINOPEPTIDASE"/>
    <property type="match status" value="1"/>
</dbReference>
<dbReference type="PANTHER" id="PTHR43248">
    <property type="entry name" value="2-SUCCINYL-6-HYDROXY-2,4-CYCLOHEXADIENE-1-CARBOXYLATE SYNTHASE"/>
    <property type="match status" value="1"/>
</dbReference>
<reference evidence="6" key="1">
    <citation type="journal article" date="2019" name="Int. J. Syst. Evol. Microbiol.">
        <title>The Global Catalogue of Microorganisms (GCM) 10K type strain sequencing project: providing services to taxonomists for standard genome sequencing and annotation.</title>
        <authorList>
            <consortium name="The Broad Institute Genomics Platform"/>
            <consortium name="The Broad Institute Genome Sequencing Center for Infectious Disease"/>
            <person name="Wu L."/>
            <person name="Ma J."/>
        </authorList>
    </citation>
    <scope>NUCLEOTIDE SEQUENCE [LARGE SCALE GENOMIC DNA]</scope>
    <source>
        <strain evidence="6">JCM 18298</strain>
    </source>
</reference>
<feature type="domain" description="AB hydrolase-1" evidence="4">
    <location>
        <begin position="106"/>
        <end position="485"/>
    </location>
</feature>
<dbReference type="Proteomes" id="UP001500603">
    <property type="component" value="Unassembled WGS sequence"/>
</dbReference>
<evidence type="ECO:0000259" key="4">
    <source>
        <dbReference type="Pfam" id="PF00561"/>
    </source>
</evidence>
<evidence type="ECO:0000256" key="3">
    <source>
        <dbReference type="ARBA" id="ARBA00022801"/>
    </source>
</evidence>
<proteinExistence type="inferred from homology"/>
<gene>
    <name evidence="5" type="ORF">GCM10023318_37220</name>
</gene>
<dbReference type="InterPro" id="IPR029058">
    <property type="entry name" value="AB_hydrolase_fold"/>
</dbReference>
<dbReference type="InterPro" id="IPR051601">
    <property type="entry name" value="Serine_prot/Carboxylest_S33"/>
</dbReference>
<dbReference type="EMBL" id="BAABJM010000003">
    <property type="protein sequence ID" value="GAA5058188.1"/>
    <property type="molecule type" value="Genomic_DNA"/>
</dbReference>
<evidence type="ECO:0000256" key="2">
    <source>
        <dbReference type="ARBA" id="ARBA00022729"/>
    </source>
</evidence>
<accession>A0ABP9KIK2</accession>
<name>A0ABP9KIK2_9NOCA</name>
<dbReference type="RefSeq" id="WP_345496802.1">
    <property type="nucleotide sequence ID" value="NZ_BAABJM010000003.1"/>
</dbReference>
<evidence type="ECO:0000256" key="1">
    <source>
        <dbReference type="ARBA" id="ARBA00010088"/>
    </source>
</evidence>
<dbReference type="GO" id="GO:0016787">
    <property type="term" value="F:hydrolase activity"/>
    <property type="evidence" value="ECO:0007669"/>
    <property type="project" value="UniProtKB-KW"/>
</dbReference>